<proteinExistence type="predicted"/>
<protein>
    <submittedName>
        <fullName evidence="1">Uncharacterized protein</fullName>
    </submittedName>
</protein>
<evidence type="ECO:0000313" key="1">
    <source>
        <dbReference type="EMBL" id="KPM42814.1"/>
    </source>
</evidence>
<keyword evidence="2" id="KW-1185">Reference proteome</keyword>
<dbReference type="AlphaFoldDB" id="A0A0P7BPS4"/>
<dbReference type="STRING" id="78410.A0A0P7BPS4"/>
<accession>A0A0P7BPS4</accession>
<dbReference type="OrthoDB" id="4158087at2759"/>
<name>A0A0P7BPS4_9HYPO</name>
<comment type="caution">
    <text evidence="1">The sequence shown here is derived from an EMBL/GenBank/DDBJ whole genome shotgun (WGS) entry which is preliminary data.</text>
</comment>
<dbReference type="PANTHER" id="PTHR37540">
    <property type="entry name" value="TRANSCRIPTION FACTOR (ACR-2), PUTATIVE-RELATED-RELATED"/>
    <property type="match status" value="1"/>
</dbReference>
<dbReference type="Proteomes" id="UP000050424">
    <property type="component" value="Unassembled WGS sequence"/>
</dbReference>
<organism evidence="1 2">
    <name type="scientific">Neonectria ditissima</name>
    <dbReference type="NCBI Taxonomy" id="78410"/>
    <lineage>
        <taxon>Eukaryota</taxon>
        <taxon>Fungi</taxon>
        <taxon>Dikarya</taxon>
        <taxon>Ascomycota</taxon>
        <taxon>Pezizomycotina</taxon>
        <taxon>Sordariomycetes</taxon>
        <taxon>Hypocreomycetidae</taxon>
        <taxon>Hypocreales</taxon>
        <taxon>Nectriaceae</taxon>
        <taxon>Neonectria</taxon>
    </lineage>
</organism>
<dbReference type="PANTHER" id="PTHR37540:SF5">
    <property type="entry name" value="TRANSCRIPTION FACTOR DOMAIN-CONTAINING PROTEIN"/>
    <property type="match status" value="1"/>
</dbReference>
<reference evidence="1 2" key="1">
    <citation type="submission" date="2015-09" db="EMBL/GenBank/DDBJ databases">
        <title>Draft genome of a European isolate of the apple canker pathogen Neonectria ditissima.</title>
        <authorList>
            <person name="Gomez-Cortecero A."/>
            <person name="Harrison R.J."/>
            <person name="Armitage A.D."/>
        </authorList>
    </citation>
    <scope>NUCLEOTIDE SEQUENCE [LARGE SCALE GENOMIC DNA]</scope>
    <source>
        <strain evidence="1 2">R09/05</strain>
    </source>
</reference>
<gene>
    <name evidence="1" type="ORF">AK830_g3727</name>
</gene>
<dbReference type="EMBL" id="LKCW01000042">
    <property type="protein sequence ID" value="KPM42814.1"/>
    <property type="molecule type" value="Genomic_DNA"/>
</dbReference>
<evidence type="ECO:0000313" key="2">
    <source>
        <dbReference type="Proteomes" id="UP000050424"/>
    </source>
</evidence>
<sequence>MIPSARNLYQVRQTKGNAKSCKMELPVQSNPACGSSPGMPFIVSSNVQKVDPATRKLIRSHVMRGKKQPRARPDKGQHITNRAVSGKRTEAARVKLEEVIEMYRPQIPSRVGSDTSCITVADGIEPSMFANIAKVSPVATRIMFPLLGAIGFQADNQSWLYLVMLDAAALHITAFAIEEFMDRVLRRQSNVANPAAMLHFNKGLTLLRERLLGGNDEAKVSDSTIGVVVKLASAAHFNGDYEAAKRHMEGLRKMVELRGGIEALQGKQLFVEILRCDLGIALLNSSSPLFFHHPSEPVPPYSENMFSNFNDKMALQDDLKLIGNLSVDLVAAWRVMRRFCLVVNLGTQTQRLIRPEIVHETMTAVIYRLINMGVATGVFDETIRQGLLAFSHHVFLQWQDIKLPYHRFPATYKSCVLQLRAANGGSPQLMLWLLMTGAVSVFPLSEQGWFQQCLREYAELCEVRTWKKMQEVLKSFLWIALLDEEPGKRIYDSLYAD</sequence>